<accession>A0ABR1SW49</accession>
<reference evidence="1 2" key="1">
    <citation type="submission" date="2023-01" db="EMBL/GenBank/DDBJ databases">
        <title>Analysis of 21 Apiospora genomes using comparative genomics revels a genus with tremendous synthesis potential of carbohydrate active enzymes and secondary metabolites.</title>
        <authorList>
            <person name="Sorensen T."/>
        </authorList>
    </citation>
    <scope>NUCLEOTIDE SEQUENCE [LARGE SCALE GENOMIC DNA]</scope>
    <source>
        <strain evidence="1 2">CBS 33761</strain>
    </source>
</reference>
<proteinExistence type="predicted"/>
<name>A0ABR1SW49_9PEZI</name>
<keyword evidence="2" id="KW-1185">Reference proteome</keyword>
<evidence type="ECO:0000313" key="2">
    <source>
        <dbReference type="Proteomes" id="UP001444661"/>
    </source>
</evidence>
<dbReference type="Proteomes" id="UP001444661">
    <property type="component" value="Unassembled WGS sequence"/>
</dbReference>
<comment type="caution">
    <text evidence="1">The sequence shown here is derived from an EMBL/GenBank/DDBJ whole genome shotgun (WGS) entry which is preliminary data.</text>
</comment>
<sequence>MTQLPPADDDLIRALLNYERPWSRAEAEQDPSRIARSEWSSKVPRVTPAVQKEIKRLKEKVVIYSRQHGSTWHTIEFFANEANIGALAAAMKVWGEEFPGDLKAAYSYRGQEELVERVQSKTGMGGYQVGGGRPEAPPEYCPTTLWVSRKRAPPTEIVSDPRELWELGHEFKFSDEGDEDMKEYATTFALTKLSLD</sequence>
<evidence type="ECO:0000313" key="1">
    <source>
        <dbReference type="EMBL" id="KAK8038545.1"/>
    </source>
</evidence>
<dbReference type="EMBL" id="JAQQWK010000006">
    <property type="protein sequence ID" value="KAK8038545.1"/>
    <property type="molecule type" value="Genomic_DNA"/>
</dbReference>
<protein>
    <submittedName>
        <fullName evidence="1">Uncharacterized protein</fullName>
    </submittedName>
</protein>
<organism evidence="1 2">
    <name type="scientific">Apiospora rasikravindrae</name>
    <dbReference type="NCBI Taxonomy" id="990691"/>
    <lineage>
        <taxon>Eukaryota</taxon>
        <taxon>Fungi</taxon>
        <taxon>Dikarya</taxon>
        <taxon>Ascomycota</taxon>
        <taxon>Pezizomycotina</taxon>
        <taxon>Sordariomycetes</taxon>
        <taxon>Xylariomycetidae</taxon>
        <taxon>Amphisphaeriales</taxon>
        <taxon>Apiosporaceae</taxon>
        <taxon>Apiospora</taxon>
    </lineage>
</organism>
<gene>
    <name evidence="1" type="ORF">PG993_006956</name>
</gene>